<feature type="compositionally biased region" description="Basic and acidic residues" evidence="5">
    <location>
        <begin position="422"/>
        <end position="431"/>
    </location>
</feature>
<feature type="domain" description="NET" evidence="7">
    <location>
        <begin position="421"/>
        <end position="502"/>
    </location>
</feature>
<keyword evidence="1" id="KW-0805">Transcription regulation</keyword>
<feature type="compositionally biased region" description="Pro residues" evidence="5">
    <location>
        <begin position="693"/>
        <end position="730"/>
    </location>
</feature>
<keyword evidence="3" id="KW-0804">Transcription</keyword>
<dbReference type="PRINTS" id="PR00503">
    <property type="entry name" value="BROMODOMAIN"/>
</dbReference>
<reference evidence="8 9" key="1">
    <citation type="submission" date="2018-06" db="EMBL/GenBank/DDBJ databases">
        <title>WGS assembly of Brassica rapa FPsc.</title>
        <authorList>
            <person name="Bowman J."/>
            <person name="Kohchi T."/>
            <person name="Yamato K."/>
            <person name="Jenkins J."/>
            <person name="Shu S."/>
            <person name="Ishizaki K."/>
            <person name="Yamaoka S."/>
            <person name="Nishihama R."/>
            <person name="Nakamura Y."/>
            <person name="Berger F."/>
            <person name="Adam C."/>
            <person name="Aki S."/>
            <person name="Althoff F."/>
            <person name="Araki T."/>
            <person name="Arteaga-Vazquez M."/>
            <person name="Balasubrmanian S."/>
            <person name="Bauer D."/>
            <person name="Boehm C."/>
            <person name="Briginshaw L."/>
            <person name="Caballero-Perez J."/>
            <person name="Catarino B."/>
            <person name="Chen F."/>
            <person name="Chiyoda S."/>
            <person name="Chovatia M."/>
            <person name="Davies K."/>
            <person name="Delmans M."/>
            <person name="Demura T."/>
            <person name="Dierschke T."/>
            <person name="Dolan L."/>
            <person name="Dorantes-Acosta A."/>
            <person name="Eklund D."/>
            <person name="Florent S."/>
            <person name="Flores-Sandoval E."/>
            <person name="Fujiyama A."/>
            <person name="Fukuzawa H."/>
            <person name="Galik B."/>
            <person name="Grimanelli D."/>
            <person name="Grimwood J."/>
            <person name="Grossniklaus U."/>
            <person name="Hamada T."/>
            <person name="Haseloff J."/>
            <person name="Hetherington A."/>
            <person name="Higo A."/>
            <person name="Hirakawa Y."/>
            <person name="Hundley H."/>
            <person name="Ikeda Y."/>
            <person name="Inoue K."/>
            <person name="Inoue S."/>
            <person name="Ishida S."/>
            <person name="Jia Q."/>
            <person name="Kakita M."/>
            <person name="Kanazawa T."/>
            <person name="Kawai Y."/>
            <person name="Kawashima T."/>
            <person name="Kennedy M."/>
            <person name="Kinose K."/>
            <person name="Kinoshita T."/>
            <person name="Kohara Y."/>
            <person name="Koide E."/>
            <person name="Komatsu K."/>
            <person name="Kopischke S."/>
            <person name="Kubo M."/>
            <person name="Kyozuka J."/>
            <person name="Lagercrantz U."/>
            <person name="Lin S."/>
            <person name="Lindquist E."/>
            <person name="Lipzen A."/>
            <person name="Lu C."/>
            <person name="Luna E."/>
            <person name="Martienssen R."/>
            <person name="Minamino N."/>
            <person name="Mizutani M."/>
            <person name="Mizutani M."/>
            <person name="Mochizuki N."/>
            <person name="Monte I."/>
            <person name="Mosher R."/>
            <person name="Nagasaki H."/>
            <person name="Nakagami H."/>
            <person name="Naramoto S."/>
            <person name="Nishitani K."/>
            <person name="Ohtani M."/>
            <person name="Okamoto T."/>
            <person name="Okumura M."/>
            <person name="Phillips J."/>
            <person name="Pollak B."/>
            <person name="Reinders A."/>
            <person name="Roevekamp M."/>
            <person name="Sano R."/>
            <person name="Sawa S."/>
            <person name="Schmid M."/>
            <person name="Shirakawa M."/>
            <person name="Solano R."/>
            <person name="Spunde A."/>
            <person name="Suetsugu N."/>
            <person name="Sugano S."/>
            <person name="Sugiyama A."/>
            <person name="Sun R."/>
            <person name="Suzuki Y."/>
            <person name="Takenaka M."/>
            <person name="Takezawa D."/>
            <person name="Tomogane H."/>
            <person name="Tsuzuki M."/>
            <person name="Ueda T."/>
            <person name="Umeda M."/>
            <person name="Ward J."/>
            <person name="Watanabe Y."/>
            <person name="Yazaki K."/>
            <person name="Yokoyama R."/>
            <person name="Yoshitake Y."/>
            <person name="Yotsui I."/>
            <person name="Zachgo S."/>
            <person name="Schmutz J."/>
        </authorList>
    </citation>
    <scope>NUCLEOTIDE SEQUENCE [LARGE SCALE GENOMIC DNA]</scope>
    <source>
        <strain evidence="9">cv. B-3</strain>
    </source>
</reference>
<feature type="region of interest" description="Disordered" evidence="5">
    <location>
        <begin position="113"/>
        <end position="177"/>
    </location>
</feature>
<evidence type="ECO:0000256" key="2">
    <source>
        <dbReference type="ARBA" id="ARBA00023117"/>
    </source>
</evidence>
<feature type="region of interest" description="Disordered" evidence="5">
    <location>
        <begin position="693"/>
        <end position="803"/>
    </location>
</feature>
<dbReference type="GO" id="GO:0030246">
    <property type="term" value="F:carbohydrate binding"/>
    <property type="evidence" value="ECO:0007669"/>
    <property type="project" value="InterPro"/>
</dbReference>
<feature type="compositionally biased region" description="Basic and acidic residues" evidence="5">
    <location>
        <begin position="168"/>
        <end position="177"/>
    </location>
</feature>
<evidence type="ECO:0008006" key="10">
    <source>
        <dbReference type="Google" id="ProtNLM"/>
    </source>
</evidence>
<dbReference type="Gene3D" id="1.20.920.10">
    <property type="entry name" value="Bromodomain-like"/>
    <property type="match status" value="2"/>
</dbReference>
<evidence type="ECO:0000313" key="9">
    <source>
        <dbReference type="Proteomes" id="UP000264353"/>
    </source>
</evidence>
<dbReference type="Proteomes" id="UP000264353">
    <property type="component" value="Chromosome A4"/>
</dbReference>
<name>A0A397ZQI5_BRACM</name>
<keyword evidence="2 4" id="KW-0103">Bromodomain</keyword>
<dbReference type="PROSITE" id="PS51525">
    <property type="entry name" value="NET"/>
    <property type="match status" value="2"/>
</dbReference>
<gene>
    <name evidence="8" type="ORF">BRARA_D00824</name>
</gene>
<proteinExistence type="predicted"/>
<dbReference type="InterPro" id="IPR011013">
    <property type="entry name" value="Gal_mutarotase_sf_dom"/>
</dbReference>
<protein>
    <recommendedName>
        <fullName evidence="10">Bromo domain-containing protein</fullName>
    </recommendedName>
</protein>
<feature type="domain" description="Bromo" evidence="6">
    <location>
        <begin position="288"/>
        <end position="338"/>
    </location>
</feature>
<dbReference type="PROSITE" id="PS50014">
    <property type="entry name" value="BROMODOMAIN_2"/>
    <property type="match status" value="2"/>
</dbReference>
<dbReference type="Pfam" id="PF17035">
    <property type="entry name" value="BET"/>
    <property type="match status" value="2"/>
</dbReference>
<evidence type="ECO:0000313" key="8">
    <source>
        <dbReference type="EMBL" id="RID65640.1"/>
    </source>
</evidence>
<dbReference type="Pfam" id="PF00439">
    <property type="entry name" value="Bromodomain"/>
    <property type="match status" value="2"/>
</dbReference>
<dbReference type="InterPro" id="IPR036427">
    <property type="entry name" value="Bromodomain-like_sf"/>
</dbReference>
<dbReference type="InterPro" id="IPR001487">
    <property type="entry name" value="Bromodomain"/>
</dbReference>
<organism evidence="8 9">
    <name type="scientific">Brassica campestris</name>
    <name type="common">Field mustard</name>
    <dbReference type="NCBI Taxonomy" id="3711"/>
    <lineage>
        <taxon>Eukaryota</taxon>
        <taxon>Viridiplantae</taxon>
        <taxon>Streptophyta</taxon>
        <taxon>Embryophyta</taxon>
        <taxon>Tracheophyta</taxon>
        <taxon>Spermatophyta</taxon>
        <taxon>Magnoliopsida</taxon>
        <taxon>eudicotyledons</taxon>
        <taxon>Gunneridae</taxon>
        <taxon>Pentapetalae</taxon>
        <taxon>rosids</taxon>
        <taxon>malvids</taxon>
        <taxon>Brassicales</taxon>
        <taxon>Brassicaceae</taxon>
        <taxon>Brassiceae</taxon>
        <taxon>Brassica</taxon>
    </lineage>
</organism>
<evidence type="ECO:0000256" key="1">
    <source>
        <dbReference type="ARBA" id="ARBA00023015"/>
    </source>
</evidence>
<feature type="region of interest" description="Disordered" evidence="5">
    <location>
        <begin position="368"/>
        <end position="431"/>
    </location>
</feature>
<dbReference type="InterPro" id="IPR038336">
    <property type="entry name" value="NET_sf"/>
</dbReference>
<feature type="domain" description="NET" evidence="7">
    <location>
        <begin position="167"/>
        <end position="248"/>
    </location>
</feature>
<sequence length="803" mass="88742">MKHRWSSVFNTPVDVLGLGLHGYHLIVKKPMDLGTVKTNLEKGFYRSPVDFASDVSLTFTNALAYNPKGQDVYKMAEKLLSQFDVWFGPILKKFEAQKAKKLDSLKLLLTLPLPRVPSPPPSPPPQPVVSKVETPPPQPPQPVNQVEASPLEVGEAPNGRKGKLPKPKAKDPNKREMTMEEKGKLGVNLQELPPEKLGQLIQILKKRTMNLPQDGDEIELDIEELDNETLWELDRSLTQIYRQATLPFPLPHRRYLQIIVTMLLCRLLLLLQFRSSFLTSCGLGLHGYHLIVKKPMDLGTVKTNLEKGFYRSPVDFASDVSLTFTNVLAYNPKGQDVYKMAEKLLSQFDVWFAKKLDSLKLLLTLPLPRVPSPPPSPPPQPVVSKVETPPPQPPQPVNQVEASPLEVGEAPNGRKGKLPKPKAKDPNKREMTMEEKGKLGVNLQELPPEKLGQLIQILKKRTMNLPKDGDEIELDIEELDNETLWELDRFVTNYKKMASKIKRQGFIQNLSTPTRNLSIMKTFGDGFCVFLNVGVKSRKGARKDPKIGYEYVYYDQKINSILSLPATLNVSNTPTYILMSETTMKLNMEASAENKNTPINLAQNTYWNLAGNDSWNILDHMIQIWGESTGEVGIGYDHNYVFDCPDQDKDRLKHATKLKDDASEQVVLHGCGLGCGPPTPGCGLPPGCWPPGQPPPGSMPPGWPLGPPPPGSVPPRFPGWPSGPSPPGCMPPGWLQQQGDPGNSETPDPPKPPQNPQILRSPPGLDGSNVVKPPTGPVPGSGNNEVKPPTGPNPGAESDPPLY</sequence>
<dbReference type="GO" id="GO:0003824">
    <property type="term" value="F:catalytic activity"/>
    <property type="evidence" value="ECO:0007669"/>
    <property type="project" value="InterPro"/>
</dbReference>
<evidence type="ECO:0000256" key="5">
    <source>
        <dbReference type="SAM" id="MobiDB-lite"/>
    </source>
</evidence>
<dbReference type="SMART" id="SM00297">
    <property type="entry name" value="BROMO"/>
    <property type="match status" value="2"/>
</dbReference>
<dbReference type="PANTHER" id="PTHR45926">
    <property type="entry name" value="OSJNBA0053K19.4 PROTEIN"/>
    <property type="match status" value="1"/>
</dbReference>
<dbReference type="SUPFAM" id="SSF74650">
    <property type="entry name" value="Galactose mutarotase-like"/>
    <property type="match status" value="1"/>
</dbReference>
<feature type="compositionally biased region" description="Pro residues" evidence="5">
    <location>
        <begin position="368"/>
        <end position="381"/>
    </location>
</feature>
<dbReference type="Gene3D" id="1.20.1270.220">
    <property type="match status" value="2"/>
</dbReference>
<dbReference type="EMBL" id="CM010631">
    <property type="protein sequence ID" value="RID65640.1"/>
    <property type="molecule type" value="Genomic_DNA"/>
</dbReference>
<accession>A0A397ZQI5</accession>
<evidence type="ECO:0000256" key="3">
    <source>
        <dbReference type="ARBA" id="ARBA00023163"/>
    </source>
</evidence>
<dbReference type="InterPro" id="IPR014718">
    <property type="entry name" value="GH-type_carb-bd"/>
</dbReference>
<evidence type="ECO:0000256" key="4">
    <source>
        <dbReference type="PROSITE-ProRule" id="PRU00035"/>
    </source>
</evidence>
<dbReference type="InterPro" id="IPR027353">
    <property type="entry name" value="NET_dom"/>
</dbReference>
<evidence type="ECO:0000259" key="7">
    <source>
        <dbReference type="PROSITE" id="PS51525"/>
    </source>
</evidence>
<feature type="compositionally biased region" description="Polar residues" evidence="5">
    <location>
        <begin position="735"/>
        <end position="746"/>
    </location>
</feature>
<dbReference type="SUPFAM" id="SSF47370">
    <property type="entry name" value="Bromodomain"/>
    <property type="match status" value="2"/>
</dbReference>
<feature type="compositionally biased region" description="Pro residues" evidence="5">
    <location>
        <begin position="114"/>
        <end position="127"/>
    </location>
</feature>
<evidence type="ECO:0000259" key="6">
    <source>
        <dbReference type="PROSITE" id="PS50014"/>
    </source>
</evidence>
<dbReference type="AlphaFoldDB" id="A0A397ZQI5"/>
<feature type="domain" description="Bromo" evidence="6">
    <location>
        <begin position="1"/>
        <end position="73"/>
    </location>
</feature>
<dbReference type="Gene3D" id="2.70.98.10">
    <property type="match status" value="1"/>
</dbReference>
<dbReference type="GO" id="GO:0005975">
    <property type="term" value="P:carbohydrate metabolic process"/>
    <property type="evidence" value="ECO:0007669"/>
    <property type="project" value="InterPro"/>
</dbReference>